<dbReference type="Proteomes" id="UP001500635">
    <property type="component" value="Unassembled WGS sequence"/>
</dbReference>
<gene>
    <name evidence="2" type="ORF">GCM10023147_26410</name>
</gene>
<dbReference type="SUPFAM" id="SSF50494">
    <property type="entry name" value="Trypsin-like serine proteases"/>
    <property type="match status" value="1"/>
</dbReference>
<keyword evidence="1" id="KW-0732">Signal</keyword>
<keyword evidence="3" id="KW-1185">Reference proteome</keyword>
<accession>A0ABP8JQD9</accession>
<dbReference type="Gene3D" id="2.40.10.10">
    <property type="entry name" value="Trypsin-like serine proteases"/>
    <property type="match status" value="2"/>
</dbReference>
<comment type="caution">
    <text evidence="2">The sequence shown here is derived from an EMBL/GenBank/DDBJ whole genome shotgun (WGS) entry which is preliminary data.</text>
</comment>
<name>A0ABP8JQD9_9ACTN</name>
<dbReference type="InterPro" id="IPR043504">
    <property type="entry name" value="Peptidase_S1_PA_chymotrypsin"/>
</dbReference>
<evidence type="ECO:0000313" key="2">
    <source>
        <dbReference type="EMBL" id="GAA4394391.1"/>
    </source>
</evidence>
<evidence type="ECO:0000313" key="3">
    <source>
        <dbReference type="Proteomes" id="UP001500635"/>
    </source>
</evidence>
<dbReference type="PROSITE" id="PS51257">
    <property type="entry name" value="PROKAR_LIPOPROTEIN"/>
    <property type="match status" value="1"/>
</dbReference>
<proteinExistence type="predicted"/>
<sequence length="290" mass="28800">MRTHLTLIAALVTATAACTGPATGTAPTAVQAGAGAGAGVSAPEWVTPSWTGRLNTNKGGDQYGATPLPGVVVAQQQGTASPYRCTFGVAVSGPAGPAWITAGHCDETPGAPLFVYPTTSISGSDAVQLPDTYESAEAEESPDPATGLVSDSALLPVRTLAPAATMIAGHFPVEGVLTESAVKALPVGTTVCFDGAHSGVTCGPLTSTDGLIHFNVTGAPGDSGAPVFAVDAQDRAALIGLLKGGDTEVGTAYATMLDPALSRLHAHVKLDPSATHLTGTSFSQSVSPAS</sequence>
<evidence type="ECO:0000256" key="1">
    <source>
        <dbReference type="SAM" id="SignalP"/>
    </source>
</evidence>
<feature type="chain" id="PRO_5047436887" description="Trypsin" evidence="1">
    <location>
        <begin position="25"/>
        <end position="290"/>
    </location>
</feature>
<organism evidence="2 3">
    <name type="scientific">Tsukamurella soli</name>
    <dbReference type="NCBI Taxonomy" id="644556"/>
    <lineage>
        <taxon>Bacteria</taxon>
        <taxon>Bacillati</taxon>
        <taxon>Actinomycetota</taxon>
        <taxon>Actinomycetes</taxon>
        <taxon>Mycobacteriales</taxon>
        <taxon>Tsukamurellaceae</taxon>
        <taxon>Tsukamurella</taxon>
    </lineage>
</organism>
<dbReference type="RefSeq" id="WP_344996411.1">
    <property type="nucleotide sequence ID" value="NZ_BAABFR010000037.1"/>
</dbReference>
<feature type="signal peptide" evidence="1">
    <location>
        <begin position="1"/>
        <end position="24"/>
    </location>
</feature>
<reference evidence="3" key="1">
    <citation type="journal article" date="2019" name="Int. J. Syst. Evol. Microbiol.">
        <title>The Global Catalogue of Microorganisms (GCM) 10K type strain sequencing project: providing services to taxonomists for standard genome sequencing and annotation.</title>
        <authorList>
            <consortium name="The Broad Institute Genomics Platform"/>
            <consortium name="The Broad Institute Genome Sequencing Center for Infectious Disease"/>
            <person name="Wu L."/>
            <person name="Ma J."/>
        </authorList>
    </citation>
    <scope>NUCLEOTIDE SEQUENCE [LARGE SCALE GENOMIC DNA]</scope>
    <source>
        <strain evidence="3">JCM 17688</strain>
    </source>
</reference>
<dbReference type="EMBL" id="BAABFR010000037">
    <property type="protein sequence ID" value="GAA4394391.1"/>
    <property type="molecule type" value="Genomic_DNA"/>
</dbReference>
<protein>
    <recommendedName>
        <fullName evidence="4">Trypsin</fullName>
    </recommendedName>
</protein>
<dbReference type="InterPro" id="IPR009003">
    <property type="entry name" value="Peptidase_S1_PA"/>
</dbReference>
<evidence type="ECO:0008006" key="4">
    <source>
        <dbReference type="Google" id="ProtNLM"/>
    </source>
</evidence>